<accession>A0A336LF02</accession>
<evidence type="ECO:0000313" key="1">
    <source>
        <dbReference type="EMBL" id="SSX16310.1"/>
    </source>
</evidence>
<dbReference type="EMBL" id="UFQT01004287">
    <property type="protein sequence ID" value="SSX35630.1"/>
    <property type="molecule type" value="Genomic_DNA"/>
</dbReference>
<reference evidence="1" key="1">
    <citation type="submission" date="2018-04" db="EMBL/GenBank/DDBJ databases">
        <authorList>
            <person name="Go L.Y."/>
            <person name="Mitchell J.A."/>
        </authorList>
    </citation>
    <scope>NUCLEOTIDE SEQUENCE</scope>
    <source>
        <tissue evidence="1">Whole organism</tissue>
    </source>
</reference>
<organism evidence="1">
    <name type="scientific">Culicoides sonorensis</name>
    <name type="common">Biting midge</name>
    <dbReference type="NCBI Taxonomy" id="179676"/>
    <lineage>
        <taxon>Eukaryota</taxon>
        <taxon>Metazoa</taxon>
        <taxon>Ecdysozoa</taxon>
        <taxon>Arthropoda</taxon>
        <taxon>Hexapoda</taxon>
        <taxon>Insecta</taxon>
        <taxon>Pterygota</taxon>
        <taxon>Neoptera</taxon>
        <taxon>Endopterygota</taxon>
        <taxon>Diptera</taxon>
        <taxon>Nematocera</taxon>
        <taxon>Chironomoidea</taxon>
        <taxon>Ceratopogonidae</taxon>
        <taxon>Ceratopogoninae</taxon>
        <taxon>Culicoides</taxon>
        <taxon>Monoculicoides</taxon>
    </lineage>
</organism>
<dbReference type="VEuPathDB" id="VectorBase:CSON010490"/>
<dbReference type="AlphaFoldDB" id="A0A336LF02"/>
<reference evidence="2" key="2">
    <citation type="submission" date="2018-07" db="EMBL/GenBank/DDBJ databases">
        <authorList>
            <person name="Quirk P.G."/>
            <person name="Krulwich T.A."/>
        </authorList>
    </citation>
    <scope>NUCLEOTIDE SEQUENCE</scope>
</reference>
<name>A0A336LF02_CULSO</name>
<protein>
    <submittedName>
        <fullName evidence="1">CSON010490 protein</fullName>
    </submittedName>
</protein>
<sequence length="88" mass="10196">MKEKLIEASVLSFHNHVVVILTENYSVNYLSVTSVNSSTNTVDFLVDFVFEERLFLVWFSPVIIVQGLHDGDRIYHELPPEGQFVLRR</sequence>
<gene>
    <name evidence="1" type="primary">CSON010490</name>
</gene>
<evidence type="ECO:0000313" key="2">
    <source>
        <dbReference type="EMBL" id="SSX35630.1"/>
    </source>
</evidence>
<proteinExistence type="predicted"/>
<dbReference type="EMBL" id="UFQS01004287">
    <property type="protein sequence ID" value="SSX16310.1"/>
    <property type="molecule type" value="Genomic_DNA"/>
</dbReference>